<protein>
    <recommendedName>
        <fullName evidence="3">Reverse transcriptase</fullName>
    </recommendedName>
</protein>
<proteinExistence type="predicted"/>
<dbReference type="AlphaFoldDB" id="A0A9W8DGP2"/>
<sequence length="336" mass="36939">AITPPYHCALVLGDLNVAISETTGQRWTPPKRGQMLGHFMSLFHLRRVPDPSPTRDVQLDHALVHRNLLEGTCVSTTLVDNIIVTNHPLLRVTFPCAQPHTPNKGAQRYRLSRLGDPQTNLRFRALFRDLVPMIITSLEVATSQPQSPQAAVDLVDEAILVAIQEAASASLGQYHAGEVRDCPRQGPPRAPTSTDQAIRLYKETQRGQVTNIIQAHTPGQHVQDDVVAHFTGIYCRPTNHLQYETNEDLLDQAQPPLAFLVSPEEVKGSIQGYPNQKAPGLDSVHNQLLANLLDDGLPELLANLYNLCITLGHTPARWNVSLITPLPKVPGASTID</sequence>
<name>A0A9W8DGP2_9FUNG</name>
<accession>A0A9W8DGP2</accession>
<reference evidence="1" key="1">
    <citation type="submission" date="2022-07" db="EMBL/GenBank/DDBJ databases">
        <title>Phylogenomic reconstructions and comparative analyses of Kickxellomycotina fungi.</title>
        <authorList>
            <person name="Reynolds N.K."/>
            <person name="Stajich J.E."/>
            <person name="Barry K."/>
            <person name="Grigoriev I.V."/>
            <person name="Crous P."/>
            <person name="Smith M.E."/>
        </authorList>
    </citation>
    <scope>NUCLEOTIDE SEQUENCE</scope>
    <source>
        <strain evidence="1">RSA 861</strain>
    </source>
</reference>
<comment type="caution">
    <text evidence="1">The sequence shown here is derived from an EMBL/GenBank/DDBJ whole genome shotgun (WGS) entry which is preliminary data.</text>
</comment>
<gene>
    <name evidence="1" type="ORF">IWQ60_012131</name>
</gene>
<dbReference type="EMBL" id="JANBPT010001623">
    <property type="protein sequence ID" value="KAJ1906223.1"/>
    <property type="molecule type" value="Genomic_DNA"/>
</dbReference>
<evidence type="ECO:0008006" key="3">
    <source>
        <dbReference type="Google" id="ProtNLM"/>
    </source>
</evidence>
<dbReference type="Proteomes" id="UP001150569">
    <property type="component" value="Unassembled WGS sequence"/>
</dbReference>
<feature type="non-terminal residue" evidence="1">
    <location>
        <position position="1"/>
    </location>
</feature>
<keyword evidence="2" id="KW-1185">Reference proteome</keyword>
<evidence type="ECO:0000313" key="1">
    <source>
        <dbReference type="EMBL" id="KAJ1906223.1"/>
    </source>
</evidence>
<organism evidence="1 2">
    <name type="scientific">Tieghemiomyces parasiticus</name>
    <dbReference type="NCBI Taxonomy" id="78921"/>
    <lineage>
        <taxon>Eukaryota</taxon>
        <taxon>Fungi</taxon>
        <taxon>Fungi incertae sedis</taxon>
        <taxon>Zoopagomycota</taxon>
        <taxon>Kickxellomycotina</taxon>
        <taxon>Dimargaritomycetes</taxon>
        <taxon>Dimargaritales</taxon>
        <taxon>Dimargaritaceae</taxon>
        <taxon>Tieghemiomyces</taxon>
    </lineage>
</organism>
<evidence type="ECO:0000313" key="2">
    <source>
        <dbReference type="Proteomes" id="UP001150569"/>
    </source>
</evidence>
<dbReference type="OrthoDB" id="2428622at2759"/>